<keyword evidence="4" id="KW-1185">Reference proteome</keyword>
<dbReference type="SUPFAM" id="SSF55797">
    <property type="entry name" value="PR-1-like"/>
    <property type="match status" value="1"/>
</dbReference>
<organism evidence="3 4">
    <name type="scientific">Herpetosiphon gulosus</name>
    <dbReference type="NCBI Taxonomy" id="1973496"/>
    <lineage>
        <taxon>Bacteria</taxon>
        <taxon>Bacillati</taxon>
        <taxon>Chloroflexota</taxon>
        <taxon>Chloroflexia</taxon>
        <taxon>Herpetosiphonales</taxon>
        <taxon>Herpetosiphonaceae</taxon>
        <taxon>Herpetosiphon</taxon>
    </lineage>
</organism>
<reference evidence="3 4" key="1">
    <citation type="submission" date="2024-02" db="EMBL/GenBank/DDBJ databases">
        <title>Herpetosiphon gulosus NBRC 112829.</title>
        <authorList>
            <person name="Ichikawa N."/>
            <person name="Katano-Makiyama Y."/>
            <person name="Hidaka K."/>
        </authorList>
    </citation>
    <scope>NUCLEOTIDE SEQUENCE [LARGE SCALE GENOMIC DNA]</scope>
    <source>
        <strain evidence="3 4">NBRC 112829</strain>
    </source>
</reference>
<dbReference type="Gene3D" id="3.40.33.10">
    <property type="entry name" value="CAP"/>
    <property type="match status" value="1"/>
</dbReference>
<protein>
    <recommendedName>
        <fullName evidence="2">SCP domain-containing protein</fullName>
    </recommendedName>
</protein>
<feature type="chain" id="PRO_5046571613" description="SCP domain-containing protein" evidence="1">
    <location>
        <begin position="32"/>
        <end position="342"/>
    </location>
</feature>
<dbReference type="CDD" id="cd05379">
    <property type="entry name" value="CAP_bacterial"/>
    <property type="match status" value="1"/>
</dbReference>
<evidence type="ECO:0000259" key="2">
    <source>
        <dbReference type="Pfam" id="PF00188"/>
    </source>
</evidence>
<keyword evidence="1" id="KW-0732">Signal</keyword>
<dbReference type="InterPro" id="IPR035940">
    <property type="entry name" value="CAP_sf"/>
</dbReference>
<dbReference type="Pfam" id="PF00188">
    <property type="entry name" value="CAP"/>
    <property type="match status" value="1"/>
</dbReference>
<sequence>MQVASTWRRSRWMSLVVTSLLVFSLVAPLAAQEPQAIAGGSMNYLPAVMSNPELDINNRQSVVNFYTNFYLPSEGVADGWTGSQASCNAGTTSQAYRDAILLRVNYFRKMAGMAAVTLNESYNSQAQQAALMMSRNNSLSHSPPTSWACYTAAGRTAAGKSNLYLGAVGPGAITGYMRDPGTGNGAVGHRRWILYPQNKSIGTGDVPSRSGYAGSNALYVITSDFGTARPATRTEYVPWPPEGFVPYQVVFGRWSFSLHNGNVTNATITMRQGSTNIPVTKETVTNGYGENTVVWIPQGYSNGSTWNQPSADTTYTITIGNVVVNSQTRSFTYNVTVINPNQ</sequence>
<proteinExistence type="predicted"/>
<dbReference type="EMBL" id="BAABRU010000004">
    <property type="protein sequence ID" value="GAA5527762.1"/>
    <property type="molecule type" value="Genomic_DNA"/>
</dbReference>
<dbReference type="RefSeq" id="WP_345721378.1">
    <property type="nucleotide sequence ID" value="NZ_BAABRU010000004.1"/>
</dbReference>
<name>A0ABP9WX20_9CHLR</name>
<accession>A0ABP9WX20</accession>
<dbReference type="InterPro" id="IPR014044">
    <property type="entry name" value="CAP_dom"/>
</dbReference>
<comment type="caution">
    <text evidence="3">The sequence shown here is derived from an EMBL/GenBank/DDBJ whole genome shotgun (WGS) entry which is preliminary data.</text>
</comment>
<dbReference type="Proteomes" id="UP001428290">
    <property type="component" value="Unassembled WGS sequence"/>
</dbReference>
<evidence type="ECO:0000313" key="4">
    <source>
        <dbReference type="Proteomes" id="UP001428290"/>
    </source>
</evidence>
<feature type="signal peptide" evidence="1">
    <location>
        <begin position="1"/>
        <end position="31"/>
    </location>
</feature>
<evidence type="ECO:0000256" key="1">
    <source>
        <dbReference type="SAM" id="SignalP"/>
    </source>
</evidence>
<evidence type="ECO:0000313" key="3">
    <source>
        <dbReference type="EMBL" id="GAA5527762.1"/>
    </source>
</evidence>
<gene>
    <name evidence="3" type="ORF">Hgul01_01555</name>
</gene>
<feature type="domain" description="SCP" evidence="2">
    <location>
        <begin position="103"/>
        <end position="219"/>
    </location>
</feature>